<evidence type="ECO:0000313" key="2">
    <source>
        <dbReference type="Proteomes" id="UP000278962"/>
    </source>
</evidence>
<sequence length="307" mass="32401">MTALEGELDACGGAQAPPSANARLREVLGEALKKGRAELHKPRSGLDHPVEVAVSKGFLAAVPAPATLRADKDSVTEREWLLVAAVVGTLVELAEPGPPRGPDDIRIQAGELPGGFLVLSYPGEGWDDELVGLAFEDHATGIDRLRATALAVPKGVIEPGELKPPIGARHPLRIAEAVARLGGHPAGNHDEIEDAVLSILGPGDHATRPHEDPDPATRAARRILQRLDGMGKWGGYHTEFAHLARGFAGNDRALAQEVGEALLEAGLLAEKPSVGQRHVYLNPKRAAEIHKLIDTGALPAGMRLPSK</sequence>
<keyword evidence="2" id="KW-1185">Reference proteome</keyword>
<proteinExistence type="predicted"/>
<dbReference type="EMBL" id="RBIL01000002">
    <property type="protein sequence ID" value="RKQ87931.1"/>
    <property type="molecule type" value="Genomic_DNA"/>
</dbReference>
<dbReference type="OrthoDB" id="5242414at2"/>
<dbReference type="AlphaFoldDB" id="A0A660L1R3"/>
<accession>A0A660L1R3</accession>
<dbReference type="RefSeq" id="WP_121256995.1">
    <property type="nucleotide sequence ID" value="NZ_RBIL01000002.1"/>
</dbReference>
<dbReference type="Proteomes" id="UP000278962">
    <property type="component" value="Unassembled WGS sequence"/>
</dbReference>
<gene>
    <name evidence="1" type="ORF">C8N24_5965</name>
</gene>
<protein>
    <submittedName>
        <fullName evidence="1">Uncharacterized protein</fullName>
    </submittedName>
</protein>
<reference evidence="1 2" key="1">
    <citation type="submission" date="2018-10" db="EMBL/GenBank/DDBJ databases">
        <title>Genomic Encyclopedia of Archaeal and Bacterial Type Strains, Phase II (KMG-II): from individual species to whole genera.</title>
        <authorList>
            <person name="Goeker M."/>
        </authorList>
    </citation>
    <scope>NUCLEOTIDE SEQUENCE [LARGE SCALE GENOMIC DNA]</scope>
    <source>
        <strain evidence="1 2">DSM 14954</strain>
    </source>
</reference>
<organism evidence="1 2">
    <name type="scientific">Solirubrobacter pauli</name>
    <dbReference type="NCBI Taxonomy" id="166793"/>
    <lineage>
        <taxon>Bacteria</taxon>
        <taxon>Bacillati</taxon>
        <taxon>Actinomycetota</taxon>
        <taxon>Thermoleophilia</taxon>
        <taxon>Solirubrobacterales</taxon>
        <taxon>Solirubrobacteraceae</taxon>
        <taxon>Solirubrobacter</taxon>
    </lineage>
</organism>
<name>A0A660L1R3_9ACTN</name>
<comment type="caution">
    <text evidence="1">The sequence shown here is derived from an EMBL/GenBank/DDBJ whole genome shotgun (WGS) entry which is preliminary data.</text>
</comment>
<evidence type="ECO:0000313" key="1">
    <source>
        <dbReference type="EMBL" id="RKQ87931.1"/>
    </source>
</evidence>